<dbReference type="AlphaFoldDB" id="A0A7X9FPA6"/>
<accession>A0A7X9FPA6</accession>
<name>A0A7X9FPA6_9DELT</name>
<reference evidence="2 3" key="1">
    <citation type="journal article" date="2020" name="Biotechnol. Biofuels">
        <title>New insights from the biogas microbiome by comprehensive genome-resolved metagenomics of nearly 1600 species originating from multiple anaerobic digesters.</title>
        <authorList>
            <person name="Campanaro S."/>
            <person name="Treu L."/>
            <person name="Rodriguez-R L.M."/>
            <person name="Kovalovszki A."/>
            <person name="Ziels R.M."/>
            <person name="Maus I."/>
            <person name="Zhu X."/>
            <person name="Kougias P.G."/>
            <person name="Basile A."/>
            <person name="Luo G."/>
            <person name="Schluter A."/>
            <person name="Konstantinidis K.T."/>
            <person name="Angelidaki I."/>
        </authorList>
    </citation>
    <scope>NUCLEOTIDE SEQUENCE [LARGE SCALE GENOMIC DNA]</scope>
    <source>
        <strain evidence="2">AS27yjCOA_65</strain>
    </source>
</reference>
<evidence type="ECO:0000313" key="3">
    <source>
        <dbReference type="Proteomes" id="UP000524246"/>
    </source>
</evidence>
<organism evidence="2 3">
    <name type="scientific">SAR324 cluster bacterium</name>
    <dbReference type="NCBI Taxonomy" id="2024889"/>
    <lineage>
        <taxon>Bacteria</taxon>
        <taxon>Deltaproteobacteria</taxon>
        <taxon>SAR324 cluster</taxon>
    </lineage>
</organism>
<keyword evidence="1" id="KW-0812">Transmembrane</keyword>
<dbReference type="EMBL" id="JAAZON010000032">
    <property type="protein sequence ID" value="NMC61717.1"/>
    <property type="molecule type" value="Genomic_DNA"/>
</dbReference>
<evidence type="ECO:0000313" key="2">
    <source>
        <dbReference type="EMBL" id="NMC61717.1"/>
    </source>
</evidence>
<proteinExistence type="predicted"/>
<dbReference type="Proteomes" id="UP000524246">
    <property type="component" value="Unassembled WGS sequence"/>
</dbReference>
<comment type="caution">
    <text evidence="2">The sequence shown here is derived from an EMBL/GenBank/DDBJ whole genome shotgun (WGS) entry which is preliminary data.</text>
</comment>
<evidence type="ECO:0000256" key="1">
    <source>
        <dbReference type="SAM" id="Phobius"/>
    </source>
</evidence>
<protein>
    <submittedName>
        <fullName evidence="2">Uncharacterized protein</fullName>
    </submittedName>
</protein>
<keyword evidence="1" id="KW-0472">Membrane</keyword>
<sequence length="200" mass="22764">MLESLQFRFKTLEFFVPIILMFLTLFLGVCKREEIVSYDSYNYFGTAKVKERSNQKIFWTTLKYWKEFGATAMRAGTVLIEGMEGKKAEVSVIPLAGSAGGHLANVNRWRSKFQLEPINEAGLEQQLKIISSPAGDIFPVDFVSSEHLIDGKFKSRLIAAILSQDDITCFLKMIGEDLLVSSFRREFEKFLGSMHVSRNE</sequence>
<keyword evidence="1" id="KW-1133">Transmembrane helix</keyword>
<feature type="transmembrane region" description="Helical" evidence="1">
    <location>
        <begin position="12"/>
        <end position="29"/>
    </location>
</feature>
<gene>
    <name evidence="2" type="ORF">GYA55_00970</name>
</gene>